<keyword evidence="1" id="KW-0175">Coiled coil</keyword>
<keyword evidence="4" id="KW-1185">Reference proteome</keyword>
<organism evidence="3 4">
    <name type="scientific">Stentor coeruleus</name>
    <dbReference type="NCBI Taxonomy" id="5963"/>
    <lineage>
        <taxon>Eukaryota</taxon>
        <taxon>Sar</taxon>
        <taxon>Alveolata</taxon>
        <taxon>Ciliophora</taxon>
        <taxon>Postciliodesmatophora</taxon>
        <taxon>Heterotrichea</taxon>
        <taxon>Heterotrichida</taxon>
        <taxon>Stentoridae</taxon>
        <taxon>Stentor</taxon>
    </lineage>
</organism>
<sequence>MRLTIVLVVLLGRLSYSFQTGEFSSSEFLSSIALQLVSNDPSATFSKLESSLQEGIASLSSDLSSNSCSTESSESQISSLYSSLGMAKFKQSKLQSNLEKFLTQLNSYKFFYQDLQSFKDIFSEIQTEENKYLVSESQILKSSISNCENTIKEVTGDNFRVSNIFLQEGEIEELSDSLQFLNKLKRSLTKSWEFVEDFNEGINEKAMKIVEKYEQRMKKVQGKIEKSEKVLKDLEEEDKEIGKGIEDLIKKIKESEENLNKKREYCQGNKEKIEKEIERKGKQLDIVKKVVEEYGEDSEGTLKKLRNGEY</sequence>
<gene>
    <name evidence="3" type="ORF">SteCoe_36539</name>
</gene>
<comment type="caution">
    <text evidence="3">The sequence shown here is derived from an EMBL/GenBank/DDBJ whole genome shotgun (WGS) entry which is preliminary data.</text>
</comment>
<dbReference type="AlphaFoldDB" id="A0A1R2AQ13"/>
<evidence type="ECO:0000256" key="2">
    <source>
        <dbReference type="SAM" id="SignalP"/>
    </source>
</evidence>
<reference evidence="3 4" key="1">
    <citation type="submission" date="2016-11" db="EMBL/GenBank/DDBJ databases">
        <title>The macronuclear genome of Stentor coeruleus: a giant cell with tiny introns.</title>
        <authorList>
            <person name="Slabodnick M."/>
            <person name="Ruby J.G."/>
            <person name="Reiff S.B."/>
            <person name="Swart E.C."/>
            <person name="Gosai S."/>
            <person name="Prabakaran S."/>
            <person name="Witkowska E."/>
            <person name="Larue G.E."/>
            <person name="Fisher S."/>
            <person name="Freeman R.M."/>
            <person name="Gunawardena J."/>
            <person name="Chu W."/>
            <person name="Stover N.A."/>
            <person name="Gregory B.D."/>
            <person name="Nowacki M."/>
            <person name="Derisi J."/>
            <person name="Roy S.W."/>
            <person name="Marshall W.F."/>
            <person name="Sood P."/>
        </authorList>
    </citation>
    <scope>NUCLEOTIDE SEQUENCE [LARGE SCALE GENOMIC DNA]</scope>
    <source>
        <strain evidence="3">WM001</strain>
    </source>
</reference>
<accession>A0A1R2AQ13</accession>
<feature type="chain" id="PRO_5013000620" evidence="2">
    <location>
        <begin position="18"/>
        <end position="310"/>
    </location>
</feature>
<proteinExistence type="predicted"/>
<keyword evidence="2" id="KW-0732">Signal</keyword>
<evidence type="ECO:0000313" key="4">
    <source>
        <dbReference type="Proteomes" id="UP000187209"/>
    </source>
</evidence>
<dbReference type="Proteomes" id="UP000187209">
    <property type="component" value="Unassembled WGS sequence"/>
</dbReference>
<protein>
    <submittedName>
        <fullName evidence="3">Uncharacterized protein</fullName>
    </submittedName>
</protein>
<feature type="coiled-coil region" evidence="1">
    <location>
        <begin position="171"/>
        <end position="290"/>
    </location>
</feature>
<evidence type="ECO:0000313" key="3">
    <source>
        <dbReference type="EMBL" id="OMJ66569.1"/>
    </source>
</evidence>
<feature type="signal peptide" evidence="2">
    <location>
        <begin position="1"/>
        <end position="17"/>
    </location>
</feature>
<name>A0A1R2AQ13_9CILI</name>
<evidence type="ECO:0000256" key="1">
    <source>
        <dbReference type="SAM" id="Coils"/>
    </source>
</evidence>
<dbReference type="EMBL" id="MPUH01001685">
    <property type="protein sequence ID" value="OMJ66569.1"/>
    <property type="molecule type" value="Genomic_DNA"/>
</dbReference>